<sequence>MIRSLILPVIKSLPSMIRPKSPVLVNFLLG</sequence>
<protein>
    <submittedName>
        <fullName evidence="1">Uncharacterized protein</fullName>
    </submittedName>
</protein>
<name>A0A0A8Z7G4_ARUDO</name>
<reference evidence="1" key="2">
    <citation type="journal article" date="2015" name="Data Brief">
        <title>Shoot transcriptome of the giant reed, Arundo donax.</title>
        <authorList>
            <person name="Barrero R.A."/>
            <person name="Guerrero F.D."/>
            <person name="Moolhuijzen P."/>
            <person name="Goolsby J.A."/>
            <person name="Tidwell J."/>
            <person name="Bellgard S.E."/>
            <person name="Bellgard M.I."/>
        </authorList>
    </citation>
    <scope>NUCLEOTIDE SEQUENCE</scope>
    <source>
        <tissue evidence="1">Shoot tissue taken approximately 20 cm above the soil surface</tissue>
    </source>
</reference>
<evidence type="ECO:0000313" key="1">
    <source>
        <dbReference type="EMBL" id="JAD32670.1"/>
    </source>
</evidence>
<accession>A0A0A8Z7G4</accession>
<organism evidence="1">
    <name type="scientific">Arundo donax</name>
    <name type="common">Giant reed</name>
    <name type="synonym">Donax arundinaceus</name>
    <dbReference type="NCBI Taxonomy" id="35708"/>
    <lineage>
        <taxon>Eukaryota</taxon>
        <taxon>Viridiplantae</taxon>
        <taxon>Streptophyta</taxon>
        <taxon>Embryophyta</taxon>
        <taxon>Tracheophyta</taxon>
        <taxon>Spermatophyta</taxon>
        <taxon>Magnoliopsida</taxon>
        <taxon>Liliopsida</taxon>
        <taxon>Poales</taxon>
        <taxon>Poaceae</taxon>
        <taxon>PACMAD clade</taxon>
        <taxon>Arundinoideae</taxon>
        <taxon>Arundineae</taxon>
        <taxon>Arundo</taxon>
    </lineage>
</organism>
<reference evidence="1" key="1">
    <citation type="submission" date="2014-09" db="EMBL/GenBank/DDBJ databases">
        <authorList>
            <person name="Magalhaes I.L.F."/>
            <person name="Oliveira U."/>
            <person name="Santos F.R."/>
            <person name="Vidigal T.H.D.A."/>
            <person name="Brescovit A.D."/>
            <person name="Santos A.J."/>
        </authorList>
    </citation>
    <scope>NUCLEOTIDE SEQUENCE</scope>
    <source>
        <tissue evidence="1">Shoot tissue taken approximately 20 cm above the soil surface</tissue>
    </source>
</reference>
<dbReference type="AlphaFoldDB" id="A0A0A8Z7G4"/>
<dbReference type="EMBL" id="GBRH01265225">
    <property type="protein sequence ID" value="JAD32670.1"/>
    <property type="molecule type" value="Transcribed_RNA"/>
</dbReference>
<proteinExistence type="predicted"/>